<dbReference type="EMBL" id="KZ110593">
    <property type="protein sequence ID" value="OSX65086.1"/>
    <property type="molecule type" value="Genomic_DNA"/>
</dbReference>
<feature type="transmembrane region" description="Helical" evidence="2">
    <location>
        <begin position="99"/>
        <end position="120"/>
    </location>
</feature>
<feature type="region of interest" description="Disordered" evidence="1">
    <location>
        <begin position="174"/>
        <end position="207"/>
    </location>
</feature>
<dbReference type="Proteomes" id="UP000194127">
    <property type="component" value="Unassembled WGS sequence"/>
</dbReference>
<organism evidence="3 4">
    <name type="scientific">Postia placenta MAD-698-R-SB12</name>
    <dbReference type="NCBI Taxonomy" id="670580"/>
    <lineage>
        <taxon>Eukaryota</taxon>
        <taxon>Fungi</taxon>
        <taxon>Dikarya</taxon>
        <taxon>Basidiomycota</taxon>
        <taxon>Agaricomycotina</taxon>
        <taxon>Agaricomycetes</taxon>
        <taxon>Polyporales</taxon>
        <taxon>Adustoporiaceae</taxon>
        <taxon>Rhodonia</taxon>
    </lineage>
</organism>
<keyword evidence="2" id="KW-1133">Transmembrane helix</keyword>
<keyword evidence="2" id="KW-0812">Transmembrane</keyword>
<name>A0A1X6N9H2_9APHY</name>
<accession>A0A1X6N9H2</accession>
<proteinExistence type="predicted"/>
<evidence type="ECO:0000313" key="4">
    <source>
        <dbReference type="Proteomes" id="UP000194127"/>
    </source>
</evidence>
<feature type="transmembrane region" description="Helical" evidence="2">
    <location>
        <begin position="59"/>
        <end position="79"/>
    </location>
</feature>
<evidence type="ECO:0000256" key="2">
    <source>
        <dbReference type="SAM" id="Phobius"/>
    </source>
</evidence>
<reference evidence="3 4" key="1">
    <citation type="submission" date="2017-04" db="EMBL/GenBank/DDBJ databases">
        <title>Genome Sequence of the Model Brown-Rot Fungus Postia placenta SB12.</title>
        <authorList>
            <consortium name="DOE Joint Genome Institute"/>
            <person name="Gaskell J."/>
            <person name="Kersten P."/>
            <person name="Larrondo L.F."/>
            <person name="Canessa P."/>
            <person name="Martinez D."/>
            <person name="Hibbett D."/>
            <person name="Schmoll M."/>
            <person name="Kubicek C.P."/>
            <person name="Martinez A.T."/>
            <person name="Yadav J."/>
            <person name="Master E."/>
            <person name="Magnuson J.K."/>
            <person name="James T."/>
            <person name="Yaver D."/>
            <person name="Berka R."/>
            <person name="Labutti K."/>
            <person name="Lipzen A."/>
            <person name="Aerts A."/>
            <person name="Barry K."/>
            <person name="Henrissat B."/>
            <person name="Blanchette R."/>
            <person name="Grigoriev I."/>
            <person name="Cullen D."/>
        </authorList>
    </citation>
    <scope>NUCLEOTIDE SEQUENCE [LARGE SCALE GENOMIC DNA]</scope>
    <source>
        <strain evidence="3 4">MAD-698-R-SB12</strain>
    </source>
</reference>
<dbReference type="GeneID" id="36323503"/>
<dbReference type="RefSeq" id="XP_024341880.1">
    <property type="nucleotide sequence ID" value="XM_024478553.1"/>
</dbReference>
<dbReference type="STRING" id="670580.A0A1X6N9H2"/>
<feature type="transmembrane region" description="Helical" evidence="2">
    <location>
        <begin position="29"/>
        <end position="47"/>
    </location>
</feature>
<sequence>MILSSLAWSTVLCVELSLRWDVSQPSQRNLVFLLIFVNSSTSIILPTMLTMQFKAWLEVVRLVFLLSLQIGFAALFTVWSPTFSCLDGTSDCRSINTFILAGSWVNPSILICYSVLLVALRCWVRLHPEAAIYSEKRQSELPMMSPPDESQTQVKVPSGLFEALAPAMAPLSVQPATGSFKRGSSPPDSGAPRRSSGRLSKRLPSWF</sequence>
<protein>
    <submittedName>
        <fullName evidence="3">Uncharacterized protein</fullName>
    </submittedName>
</protein>
<dbReference type="OrthoDB" id="3065653at2759"/>
<keyword evidence="4" id="KW-1185">Reference proteome</keyword>
<keyword evidence="2" id="KW-0472">Membrane</keyword>
<dbReference type="AlphaFoldDB" id="A0A1X6N9H2"/>
<gene>
    <name evidence="3" type="ORF">POSPLADRAFT_1044498</name>
</gene>
<evidence type="ECO:0000256" key="1">
    <source>
        <dbReference type="SAM" id="MobiDB-lite"/>
    </source>
</evidence>
<evidence type="ECO:0000313" key="3">
    <source>
        <dbReference type="EMBL" id="OSX65086.1"/>
    </source>
</evidence>